<dbReference type="EMBL" id="BDMD01000011">
    <property type="protein sequence ID" value="GBF08593.1"/>
    <property type="molecule type" value="Genomic_DNA"/>
</dbReference>
<accession>A0A401H871</accession>
<name>A0A401H871_AERPX</name>
<dbReference type="Proteomes" id="UP000291213">
    <property type="component" value="Unassembled WGS sequence"/>
</dbReference>
<protein>
    <submittedName>
        <fullName evidence="1">Uncharacterized protein</fullName>
    </submittedName>
</protein>
<proteinExistence type="predicted"/>
<evidence type="ECO:0000313" key="2">
    <source>
        <dbReference type="Proteomes" id="UP000291213"/>
    </source>
</evidence>
<dbReference type="AlphaFoldDB" id="A0A401H871"/>
<comment type="caution">
    <text evidence="1">The sequence shown here is derived from an EMBL/GenBank/DDBJ whole genome shotgun (WGS) entry which is preliminary data.</text>
</comment>
<evidence type="ECO:0000313" key="1">
    <source>
        <dbReference type="EMBL" id="GBF08593.1"/>
    </source>
</evidence>
<reference evidence="1 2" key="1">
    <citation type="submission" date="2017-02" db="EMBL/GenBank/DDBJ databases">
        <title>isolation and characterization of a novel temperate virus Aeropyrum globular virus 1 infecting hyperthermophilic archaeon Aeropyrum.</title>
        <authorList>
            <person name="Yumiya M."/>
            <person name="Yoshida T."/>
            <person name="Sako Y."/>
        </authorList>
    </citation>
    <scope>NUCLEOTIDE SEQUENCE [LARGE SCALE GENOMIC DNA]</scope>
    <source>
        <strain evidence="1 2">YK1-12-2013</strain>
    </source>
</reference>
<sequence>MWVFGVSVLGGVPTYAQVEDVLEYLGVIDEAVDVRRDVIERMILTAEL</sequence>
<gene>
    <name evidence="1" type="ORF">apy_03180</name>
</gene>
<organism evidence="1 2">
    <name type="scientific">Aeropyrum pernix</name>
    <dbReference type="NCBI Taxonomy" id="56636"/>
    <lineage>
        <taxon>Archaea</taxon>
        <taxon>Thermoproteota</taxon>
        <taxon>Thermoprotei</taxon>
        <taxon>Desulfurococcales</taxon>
        <taxon>Desulfurococcaceae</taxon>
        <taxon>Aeropyrum</taxon>
    </lineage>
</organism>